<dbReference type="GeneID" id="93166083"/>
<dbReference type="EMBL" id="JBEPLZ010000026">
    <property type="protein sequence ID" value="MET3573209.1"/>
    <property type="molecule type" value="Genomic_DNA"/>
</dbReference>
<dbReference type="Proteomes" id="UP001549200">
    <property type="component" value="Unassembled WGS sequence"/>
</dbReference>
<organism evidence="1 2">
    <name type="scientific">Enterocloster citroniae</name>
    <dbReference type="NCBI Taxonomy" id="358743"/>
    <lineage>
        <taxon>Bacteria</taxon>
        <taxon>Bacillati</taxon>
        <taxon>Bacillota</taxon>
        <taxon>Clostridia</taxon>
        <taxon>Lachnospirales</taxon>
        <taxon>Lachnospiraceae</taxon>
        <taxon>Enterocloster</taxon>
    </lineage>
</organism>
<evidence type="ECO:0000313" key="1">
    <source>
        <dbReference type="EMBL" id="MET3573209.1"/>
    </source>
</evidence>
<name>A0ABV2G4J6_9FIRM</name>
<keyword evidence="2" id="KW-1185">Reference proteome</keyword>
<gene>
    <name evidence="1" type="ORF">ABID13_004869</name>
</gene>
<reference evidence="1 2" key="1">
    <citation type="submission" date="2024-06" db="EMBL/GenBank/DDBJ databases">
        <title>Genomic Encyclopedia of Type Strains, Phase IV (KMG-IV): sequencing the most valuable type-strain genomes for metagenomic binning, comparative biology and taxonomic classification.</title>
        <authorList>
            <person name="Goeker M."/>
        </authorList>
    </citation>
    <scope>NUCLEOTIDE SEQUENCE [LARGE SCALE GENOMIC DNA]</scope>
    <source>
        <strain evidence="1 2">DSM 19261</strain>
    </source>
</reference>
<protein>
    <submittedName>
        <fullName evidence="1">Uncharacterized protein</fullName>
    </submittedName>
</protein>
<sequence>MVVSPIPAATAISSVNMIELDLRDIDGIRKRFTASLTDMSDLIGFLRKRRSL</sequence>
<comment type="caution">
    <text evidence="1">The sequence shown here is derived from an EMBL/GenBank/DDBJ whole genome shotgun (WGS) entry which is preliminary data.</text>
</comment>
<accession>A0ABV2G4J6</accession>
<dbReference type="RefSeq" id="WP_156200236.1">
    <property type="nucleotide sequence ID" value="NZ_JBEPLZ010000026.1"/>
</dbReference>
<proteinExistence type="predicted"/>
<evidence type="ECO:0000313" key="2">
    <source>
        <dbReference type="Proteomes" id="UP001549200"/>
    </source>
</evidence>